<keyword evidence="3" id="KW-1185">Reference proteome</keyword>
<evidence type="ECO:0000313" key="4">
    <source>
        <dbReference type="Proteomes" id="UP001107960"/>
    </source>
</evidence>
<dbReference type="SUPFAM" id="SSF55961">
    <property type="entry name" value="Bet v1-like"/>
    <property type="match status" value="1"/>
</dbReference>
<dbReference type="Proteomes" id="UP000603715">
    <property type="component" value="Unassembled WGS sequence"/>
</dbReference>
<dbReference type="Proteomes" id="UP001107960">
    <property type="component" value="Unassembled WGS sequence"/>
</dbReference>
<reference evidence="3" key="2">
    <citation type="submission" date="2023-07" db="EMBL/GenBank/DDBJ databases">
        <title>Description of novel Chryseobacterium sp. strain C-2.</title>
        <authorList>
            <person name="Saticioglu I.B."/>
        </authorList>
    </citation>
    <scope>NUCLEOTIDE SEQUENCE [LARGE SCALE GENOMIC DNA]</scope>
    <source>
        <strain evidence="3">C-2</strain>
    </source>
</reference>
<reference evidence="2" key="1">
    <citation type="submission" date="2021-11" db="EMBL/GenBank/DDBJ databases">
        <title>Description of novel Chryseobacterium species.</title>
        <authorList>
            <person name="Saticioglu I.B."/>
            <person name="Ay H."/>
            <person name="Altun S."/>
            <person name="Duman M."/>
        </authorList>
    </citation>
    <scope>NUCLEOTIDE SEQUENCE</scope>
    <source>
        <strain evidence="2">C-39</strain>
    </source>
</reference>
<dbReference type="EMBL" id="JAJJML010000001">
    <property type="protein sequence ID" value="MCC9033057.1"/>
    <property type="molecule type" value="Genomic_DNA"/>
</dbReference>
<evidence type="ECO:0000313" key="1">
    <source>
        <dbReference type="EMBL" id="MBD3906904.1"/>
    </source>
</evidence>
<evidence type="ECO:0000313" key="2">
    <source>
        <dbReference type="EMBL" id="MCC9033057.1"/>
    </source>
</evidence>
<comment type="caution">
    <text evidence="2">The sequence shown here is derived from an EMBL/GenBank/DDBJ whole genome shotgun (WGS) entry which is preliminary data.</text>
</comment>
<proteinExistence type="predicted"/>
<reference evidence="1" key="3">
    <citation type="submission" date="2024-05" db="EMBL/GenBank/DDBJ databases">
        <title>Description of novel Chryseobacterium sp. strain C-2.</title>
        <authorList>
            <person name="Saticioglu I.B."/>
        </authorList>
    </citation>
    <scope>NUCLEOTIDE SEQUENCE</scope>
    <source>
        <strain evidence="1">C-2</strain>
    </source>
</reference>
<protein>
    <recommendedName>
        <fullName evidence="5">Polyketide cyclase / dehydrase and lipid transport</fullName>
    </recommendedName>
</protein>
<dbReference type="InterPro" id="IPR023393">
    <property type="entry name" value="START-like_dom_sf"/>
</dbReference>
<sequence>MNNEIQNFKVLSIRINTDYETAFKYLTDNSKLPEWTNQFVEVDGNKAKFDTFNGIIDVEFETISSVESGTIDWKLTLPDGSIGFAYSRLTRNIEGVIYAFNFIIPFMDAEELEKAVAKQIDNIHNELSKLKKALEN</sequence>
<organism evidence="2 4">
    <name type="scientific">Chryseobacterium muglaense</name>
    <dbReference type="NCBI Taxonomy" id="2893752"/>
    <lineage>
        <taxon>Bacteria</taxon>
        <taxon>Pseudomonadati</taxon>
        <taxon>Bacteroidota</taxon>
        <taxon>Flavobacteriia</taxon>
        <taxon>Flavobacteriales</taxon>
        <taxon>Weeksellaceae</taxon>
        <taxon>Chryseobacterium group</taxon>
        <taxon>Chryseobacterium</taxon>
    </lineage>
</organism>
<name>A0A9Q3URK1_9FLAO</name>
<dbReference type="RefSeq" id="WP_191181274.1">
    <property type="nucleotide sequence ID" value="NZ_JACXXP010000044.1"/>
</dbReference>
<dbReference type="EMBL" id="JACXXP010000044">
    <property type="protein sequence ID" value="MBD3906904.1"/>
    <property type="molecule type" value="Genomic_DNA"/>
</dbReference>
<evidence type="ECO:0008006" key="5">
    <source>
        <dbReference type="Google" id="ProtNLM"/>
    </source>
</evidence>
<dbReference type="AlphaFoldDB" id="A0A9Q3URK1"/>
<evidence type="ECO:0000313" key="3">
    <source>
        <dbReference type="Proteomes" id="UP000603715"/>
    </source>
</evidence>
<dbReference type="Gene3D" id="3.30.530.20">
    <property type="match status" value="1"/>
</dbReference>
<accession>A0A9Q3URK1</accession>
<gene>
    <name evidence="1" type="ORF">IEW27_20160</name>
    <name evidence="2" type="ORF">LNP80_02145</name>
</gene>